<sequence length="54" mass="6175">MPICVESLRPMQPLDNNGTGLHRSPRCGRISRNTWYMHRWGGSDTIENSSSQML</sequence>
<comment type="caution">
    <text evidence="1">The sequence shown here is derived from an EMBL/GenBank/DDBJ whole genome shotgun (WGS) entry which is preliminary data.</text>
</comment>
<dbReference type="Proteomes" id="UP000053573">
    <property type="component" value="Unassembled WGS sequence"/>
</dbReference>
<organism evidence="1 2">
    <name type="scientific">Blastomyces silverae</name>
    <dbReference type="NCBI Taxonomy" id="2060906"/>
    <lineage>
        <taxon>Eukaryota</taxon>
        <taxon>Fungi</taxon>
        <taxon>Dikarya</taxon>
        <taxon>Ascomycota</taxon>
        <taxon>Pezizomycotina</taxon>
        <taxon>Eurotiomycetes</taxon>
        <taxon>Eurotiomycetidae</taxon>
        <taxon>Onygenales</taxon>
        <taxon>Ajellomycetaceae</taxon>
        <taxon>Blastomyces</taxon>
    </lineage>
</organism>
<evidence type="ECO:0000313" key="2">
    <source>
        <dbReference type="Proteomes" id="UP000053573"/>
    </source>
</evidence>
<name>A0A0H1BL75_9EURO</name>
<evidence type="ECO:0000313" key="1">
    <source>
        <dbReference type="EMBL" id="KLJ09906.1"/>
    </source>
</evidence>
<protein>
    <submittedName>
        <fullName evidence="1">Uncharacterized protein</fullName>
    </submittedName>
</protein>
<gene>
    <name evidence="1" type="ORF">EMPG_14674</name>
</gene>
<dbReference type="AlphaFoldDB" id="A0A0H1BL75"/>
<keyword evidence="2" id="KW-1185">Reference proteome</keyword>
<accession>A0A0H1BL75</accession>
<reference evidence="2" key="1">
    <citation type="journal article" date="2015" name="PLoS Genet.">
        <title>The dynamic genome and transcriptome of the human fungal pathogen Blastomyces and close relative Emmonsia.</title>
        <authorList>
            <person name="Munoz J.F."/>
            <person name="Gauthier G.M."/>
            <person name="Desjardins C.A."/>
            <person name="Gallo J.E."/>
            <person name="Holder J."/>
            <person name="Sullivan T.D."/>
            <person name="Marty A.J."/>
            <person name="Carmen J.C."/>
            <person name="Chen Z."/>
            <person name="Ding L."/>
            <person name="Gujja S."/>
            <person name="Magrini V."/>
            <person name="Misas E."/>
            <person name="Mitreva M."/>
            <person name="Priest M."/>
            <person name="Saif S."/>
            <person name="Whiston E.A."/>
            <person name="Young S."/>
            <person name="Zeng Q."/>
            <person name="Goldman W.E."/>
            <person name="Mardis E.R."/>
            <person name="Taylor J.W."/>
            <person name="McEwen J.G."/>
            <person name="Clay O.K."/>
            <person name="Klein B.S."/>
            <person name="Cuomo C.A."/>
        </authorList>
    </citation>
    <scope>NUCLEOTIDE SEQUENCE [LARGE SCALE GENOMIC DNA]</scope>
    <source>
        <strain evidence="2">UAMH 139</strain>
    </source>
</reference>
<dbReference type="EMBL" id="LDEV01002215">
    <property type="protein sequence ID" value="KLJ09906.1"/>
    <property type="molecule type" value="Genomic_DNA"/>
</dbReference>
<proteinExistence type="predicted"/>